<evidence type="ECO:0000256" key="1">
    <source>
        <dbReference type="ARBA" id="ARBA00004123"/>
    </source>
</evidence>
<comment type="caution">
    <text evidence="7">The sequence shown here is derived from an EMBL/GenBank/DDBJ whole genome shotgun (WGS) entry which is preliminary data.</text>
</comment>
<proteinExistence type="inferred from homology"/>
<comment type="similarity">
    <text evidence="2 6">Belongs to the Mediator complex subunit 6 family.</text>
</comment>
<sequence>CIEMLNGDQILLVYMKMMGIEYIPSEVMEPHLFVISKQKRDSPEKVTPMLIFYLLDGSLYQAPPLCNVFAARITSLYYIQKAFTTVASKLGKIGYGIKGATLDSKVTKETIDFKEVK</sequence>
<keyword evidence="3 6" id="KW-0805">Transcription regulation</keyword>
<evidence type="ECO:0000256" key="2">
    <source>
        <dbReference type="ARBA" id="ARBA00007526"/>
    </source>
</evidence>
<feature type="non-terminal residue" evidence="7">
    <location>
        <position position="117"/>
    </location>
</feature>
<comment type="subcellular location">
    <subcellularLocation>
        <location evidence="1 6">Nucleus</location>
    </subcellularLocation>
</comment>
<dbReference type="Pfam" id="PF04934">
    <property type="entry name" value="Med6"/>
    <property type="match status" value="1"/>
</dbReference>
<dbReference type="Gene3D" id="3.10.450.580">
    <property type="entry name" value="Mediator complex, subunit Med6"/>
    <property type="match status" value="1"/>
</dbReference>
<dbReference type="GO" id="GO:0006357">
    <property type="term" value="P:regulation of transcription by RNA polymerase II"/>
    <property type="evidence" value="ECO:0007669"/>
    <property type="project" value="InterPro"/>
</dbReference>
<evidence type="ECO:0000256" key="3">
    <source>
        <dbReference type="ARBA" id="ARBA00023015"/>
    </source>
</evidence>
<name>A0AAD9TLW5_9ROSI</name>
<dbReference type="InterPro" id="IPR007018">
    <property type="entry name" value="Mediator_Med6"/>
</dbReference>
<dbReference type="GO" id="GO:0003712">
    <property type="term" value="F:transcription coregulator activity"/>
    <property type="evidence" value="ECO:0007669"/>
    <property type="project" value="InterPro"/>
</dbReference>
<dbReference type="EMBL" id="JANJYI010000008">
    <property type="protein sequence ID" value="KAK2638465.1"/>
    <property type="molecule type" value="Genomic_DNA"/>
</dbReference>
<comment type="subunit">
    <text evidence="6">Component of the Mediator complex.</text>
</comment>
<keyword evidence="5 6" id="KW-0539">Nucleus</keyword>
<evidence type="ECO:0000256" key="5">
    <source>
        <dbReference type="ARBA" id="ARBA00023242"/>
    </source>
</evidence>
<keyword evidence="8" id="KW-1185">Reference proteome</keyword>
<protein>
    <recommendedName>
        <fullName evidence="6">Mediator of RNA polymerase II transcription subunit 6</fullName>
    </recommendedName>
    <alternativeName>
        <fullName evidence="6">Mediator complex subunit 6</fullName>
    </alternativeName>
</protein>
<keyword evidence="6" id="KW-0010">Activator</keyword>
<organism evidence="7 8">
    <name type="scientific">Dipteronia dyeriana</name>
    <dbReference type="NCBI Taxonomy" id="168575"/>
    <lineage>
        <taxon>Eukaryota</taxon>
        <taxon>Viridiplantae</taxon>
        <taxon>Streptophyta</taxon>
        <taxon>Embryophyta</taxon>
        <taxon>Tracheophyta</taxon>
        <taxon>Spermatophyta</taxon>
        <taxon>Magnoliopsida</taxon>
        <taxon>eudicotyledons</taxon>
        <taxon>Gunneridae</taxon>
        <taxon>Pentapetalae</taxon>
        <taxon>rosids</taxon>
        <taxon>malvids</taxon>
        <taxon>Sapindales</taxon>
        <taxon>Sapindaceae</taxon>
        <taxon>Hippocastanoideae</taxon>
        <taxon>Acereae</taxon>
        <taxon>Dipteronia</taxon>
    </lineage>
</organism>
<dbReference type="Proteomes" id="UP001280121">
    <property type="component" value="Unassembled WGS sequence"/>
</dbReference>
<evidence type="ECO:0000256" key="4">
    <source>
        <dbReference type="ARBA" id="ARBA00023163"/>
    </source>
</evidence>
<gene>
    <name evidence="6" type="primary">MED6</name>
    <name evidence="7" type="ORF">Ddye_026260</name>
</gene>
<comment type="function">
    <text evidence="6">Component of the Mediator complex, a coactivator involved in the regulated transcription of nearly all RNA polymerase II-dependent genes. Mediator functions as a bridge to convey information from gene-specific regulatory proteins to the basal RNA polymerase II transcription machinery. Mediator is recruited to promoters by direct interactions with regulatory proteins and serves as a scaffold for the assembly of a functional preinitiation complex with RNA polymerase II and the general transcription factors.</text>
</comment>
<evidence type="ECO:0000313" key="7">
    <source>
        <dbReference type="EMBL" id="KAK2638465.1"/>
    </source>
</evidence>
<dbReference type="PANTHER" id="PTHR13104">
    <property type="entry name" value="MED-6-RELATED"/>
    <property type="match status" value="1"/>
</dbReference>
<keyword evidence="4 6" id="KW-0804">Transcription</keyword>
<dbReference type="GO" id="GO:0016592">
    <property type="term" value="C:mediator complex"/>
    <property type="evidence" value="ECO:0007669"/>
    <property type="project" value="InterPro"/>
</dbReference>
<evidence type="ECO:0000313" key="8">
    <source>
        <dbReference type="Proteomes" id="UP001280121"/>
    </source>
</evidence>
<accession>A0AAD9TLW5</accession>
<evidence type="ECO:0000256" key="6">
    <source>
        <dbReference type="RuleBase" id="RU364143"/>
    </source>
</evidence>
<dbReference type="AlphaFoldDB" id="A0AAD9TLW5"/>
<dbReference type="InterPro" id="IPR038566">
    <property type="entry name" value="Mediator_Med6_sf"/>
</dbReference>
<reference evidence="7" key="1">
    <citation type="journal article" date="2023" name="Plant J.">
        <title>Genome sequences and population genomics provide insights into the demographic history, inbreeding, and mutation load of two 'living fossil' tree species of Dipteronia.</title>
        <authorList>
            <person name="Feng Y."/>
            <person name="Comes H.P."/>
            <person name="Chen J."/>
            <person name="Zhu S."/>
            <person name="Lu R."/>
            <person name="Zhang X."/>
            <person name="Li P."/>
            <person name="Qiu J."/>
            <person name="Olsen K.M."/>
            <person name="Qiu Y."/>
        </authorList>
    </citation>
    <scope>NUCLEOTIDE SEQUENCE</scope>
    <source>
        <strain evidence="7">KIB01</strain>
    </source>
</reference>